<keyword evidence="1" id="KW-1133">Transmembrane helix</keyword>
<dbReference type="EMBL" id="QZJW01000002">
    <property type="protein sequence ID" value="RJO62264.1"/>
    <property type="molecule type" value="Genomic_DNA"/>
</dbReference>
<protein>
    <recommendedName>
        <fullName evidence="5">DUF4134 domain-containing protein</fullName>
    </recommendedName>
</protein>
<dbReference type="AlphaFoldDB" id="A0A419DGL9"/>
<keyword evidence="1" id="KW-0472">Membrane</keyword>
<feature type="signal peptide" evidence="2">
    <location>
        <begin position="1"/>
        <end position="24"/>
    </location>
</feature>
<reference evidence="3 4" key="1">
    <citation type="journal article" date="2017" name="ISME J.">
        <title>Energy and carbon metabolisms in a deep terrestrial subsurface fluid microbial community.</title>
        <authorList>
            <person name="Momper L."/>
            <person name="Jungbluth S.P."/>
            <person name="Lee M.D."/>
            <person name="Amend J.P."/>
        </authorList>
    </citation>
    <scope>NUCLEOTIDE SEQUENCE [LARGE SCALE GENOMIC DNA]</scope>
    <source>
        <strain evidence="3">SURF_29</strain>
    </source>
</reference>
<sequence length="116" mass="12515">MKYLTHFLFSAFALFILKAPIANAQFKGIYENCPNVAADPQKDDLACVVQWTIGYAAYIVGAILVVMIVIAGIMYVTSMGNPDRVALAKKTLVGAIIGLIIVVLSAFMVNVLTSLF</sequence>
<comment type="caution">
    <text evidence="3">The sequence shown here is derived from an EMBL/GenBank/DDBJ whole genome shotgun (WGS) entry which is preliminary data.</text>
</comment>
<keyword evidence="2" id="KW-0732">Signal</keyword>
<keyword evidence="1" id="KW-0812">Transmembrane</keyword>
<evidence type="ECO:0000256" key="1">
    <source>
        <dbReference type="SAM" id="Phobius"/>
    </source>
</evidence>
<organism evidence="3 4">
    <name type="scientific">candidate division WS5 bacterium</name>
    <dbReference type="NCBI Taxonomy" id="2093353"/>
    <lineage>
        <taxon>Bacteria</taxon>
        <taxon>candidate division WS5</taxon>
    </lineage>
</organism>
<evidence type="ECO:0000313" key="3">
    <source>
        <dbReference type="EMBL" id="RJO62264.1"/>
    </source>
</evidence>
<evidence type="ECO:0000313" key="4">
    <source>
        <dbReference type="Proteomes" id="UP000285655"/>
    </source>
</evidence>
<accession>A0A419DGL9</accession>
<dbReference type="Proteomes" id="UP000285655">
    <property type="component" value="Unassembled WGS sequence"/>
</dbReference>
<feature type="transmembrane region" description="Helical" evidence="1">
    <location>
        <begin position="92"/>
        <end position="113"/>
    </location>
</feature>
<proteinExistence type="predicted"/>
<gene>
    <name evidence="3" type="ORF">C4544_00215</name>
</gene>
<feature type="chain" id="PRO_5019183623" description="DUF4134 domain-containing protein" evidence="2">
    <location>
        <begin position="25"/>
        <end position="116"/>
    </location>
</feature>
<evidence type="ECO:0000256" key="2">
    <source>
        <dbReference type="SAM" id="SignalP"/>
    </source>
</evidence>
<dbReference type="InterPro" id="IPR043993">
    <property type="entry name" value="T4SS_pilin"/>
</dbReference>
<feature type="transmembrane region" description="Helical" evidence="1">
    <location>
        <begin position="48"/>
        <end position="71"/>
    </location>
</feature>
<name>A0A419DGL9_9BACT</name>
<evidence type="ECO:0008006" key="5">
    <source>
        <dbReference type="Google" id="ProtNLM"/>
    </source>
</evidence>
<dbReference type="Pfam" id="PF18895">
    <property type="entry name" value="T4SS_pilin"/>
    <property type="match status" value="1"/>
</dbReference>